<dbReference type="RefSeq" id="WP_319048128.1">
    <property type="nucleotide sequence ID" value="NZ_JAUQUR010000003.1"/>
</dbReference>
<dbReference type="AlphaFoldDB" id="A0AAW9DAT2"/>
<reference evidence="1" key="1">
    <citation type="journal article" date="2023" name="Front. Microbiol.">
        <title>Genomic diversity and taxonomic marker for Arcobacter species.</title>
        <authorList>
            <person name="Zhou G."/>
            <person name="Gu Y."/>
            <person name="Wang H."/>
            <person name="Chen X."/>
            <person name="Zhang X."/>
            <person name="Shao Z."/>
            <person name="Yan X."/>
            <person name="Zhang J."/>
            <person name="Zhang M."/>
        </authorList>
    </citation>
    <scope>NUCLEOTIDE SEQUENCE</scope>
    <source>
        <strain evidence="1">BJSY19SF1-2</strain>
    </source>
</reference>
<comment type="caution">
    <text evidence="1">The sequence shown here is derived from an EMBL/GenBank/DDBJ whole genome shotgun (WGS) entry which is preliminary data.</text>
</comment>
<organism evidence="1 2">
    <name type="scientific">Aliarcobacter skirrowii</name>
    <dbReference type="NCBI Taxonomy" id="28200"/>
    <lineage>
        <taxon>Bacteria</taxon>
        <taxon>Pseudomonadati</taxon>
        <taxon>Campylobacterota</taxon>
        <taxon>Epsilonproteobacteria</taxon>
        <taxon>Campylobacterales</taxon>
        <taxon>Arcobacteraceae</taxon>
        <taxon>Aliarcobacter</taxon>
    </lineage>
</organism>
<sequence length="388" mass="45085">MNNLAPIGIITYSRIDHLKKTINSLKKNNLAKYSQLYIFLDAPRTGDEDKVDIVRKYIHTIKGFNEVHIIERELNNLVMNSRLGLKYLLDNYGKCIFMEDDNVVSERFLQYMNDALEFFKNDKSIFAINAYNIPTTMSNTTLSSSFFKSRLFNAWGYATWKDRGLLDVLQYYGQYTEIIKNKTLYQEIIKTYPLLIGVLKKIHDGVRDAGDSKLTFHLIKNNLYVIKPFISFVNNIGHDGSGVNCNISNRYNNNELNLNSIIFKENIKYDEKMDKFYNSIVSINSKSINSNSLFSNYFNQFYQQIKLIDGKILIYGNGTIGKTIRALIPDKIVYYVDIADKEHHPYTLKNIVFDKILISVLGREEEIKNYLVNELDIDESMIITFNIL</sequence>
<reference evidence="1" key="2">
    <citation type="submission" date="2023-07" db="EMBL/GenBank/DDBJ databases">
        <authorList>
            <person name="Zhang M."/>
            <person name="Zhou G."/>
        </authorList>
    </citation>
    <scope>NUCLEOTIDE SEQUENCE</scope>
    <source>
        <strain evidence="1">BJSY19SF1-2</strain>
    </source>
</reference>
<dbReference type="SUPFAM" id="SSF53448">
    <property type="entry name" value="Nucleotide-diphospho-sugar transferases"/>
    <property type="match status" value="1"/>
</dbReference>
<evidence type="ECO:0000313" key="1">
    <source>
        <dbReference type="EMBL" id="MDX4069418.1"/>
    </source>
</evidence>
<dbReference type="Proteomes" id="UP001283691">
    <property type="component" value="Unassembled WGS sequence"/>
</dbReference>
<name>A0AAW9DAT2_9BACT</name>
<evidence type="ECO:0008006" key="3">
    <source>
        <dbReference type="Google" id="ProtNLM"/>
    </source>
</evidence>
<accession>A0AAW9DAT2</accession>
<dbReference type="InterPro" id="IPR029044">
    <property type="entry name" value="Nucleotide-diphossugar_trans"/>
</dbReference>
<dbReference type="EMBL" id="JAUQUR010000003">
    <property type="protein sequence ID" value="MDX4069418.1"/>
    <property type="molecule type" value="Genomic_DNA"/>
</dbReference>
<proteinExistence type="predicted"/>
<evidence type="ECO:0000313" key="2">
    <source>
        <dbReference type="Proteomes" id="UP001283691"/>
    </source>
</evidence>
<protein>
    <recommendedName>
        <fullName evidence="3">Sugar transferase</fullName>
    </recommendedName>
</protein>
<dbReference type="Gene3D" id="3.90.550.10">
    <property type="entry name" value="Spore Coat Polysaccharide Biosynthesis Protein SpsA, Chain A"/>
    <property type="match status" value="1"/>
</dbReference>
<gene>
    <name evidence="1" type="ORF">Q6A80_06710</name>
</gene>